<evidence type="ECO:0000313" key="5">
    <source>
        <dbReference type="Proteomes" id="UP000325211"/>
    </source>
</evidence>
<dbReference type="Proteomes" id="UP000325211">
    <property type="component" value="Chromosome"/>
</dbReference>
<keyword evidence="3" id="KW-1003">Cell membrane</keyword>
<evidence type="ECO:0000256" key="2">
    <source>
        <dbReference type="ARBA" id="ARBA00009194"/>
    </source>
</evidence>
<dbReference type="InterPro" id="IPR009830">
    <property type="entry name" value="LppX/LprAFG"/>
</dbReference>
<organism evidence="4 5">
    <name type="scientific">Streptomyces venezuelae</name>
    <dbReference type="NCBI Taxonomy" id="54571"/>
    <lineage>
        <taxon>Bacteria</taxon>
        <taxon>Bacillati</taxon>
        <taxon>Actinomycetota</taxon>
        <taxon>Actinomycetes</taxon>
        <taxon>Kitasatosporales</taxon>
        <taxon>Streptomycetaceae</taxon>
        <taxon>Streptomyces</taxon>
    </lineage>
</organism>
<gene>
    <name evidence="4" type="ORF">DEJ50_19305</name>
</gene>
<evidence type="ECO:0000256" key="1">
    <source>
        <dbReference type="ARBA" id="ARBA00004196"/>
    </source>
</evidence>
<dbReference type="InterPro" id="IPR029046">
    <property type="entry name" value="LolA/LolB/LppX"/>
</dbReference>
<evidence type="ECO:0000256" key="3">
    <source>
        <dbReference type="ARBA" id="ARBA00022475"/>
    </source>
</evidence>
<dbReference type="Gene3D" id="2.50.20.20">
    <property type="match status" value="1"/>
</dbReference>
<dbReference type="GO" id="GO:0030313">
    <property type="term" value="C:cell envelope"/>
    <property type="evidence" value="ECO:0007669"/>
    <property type="project" value="UniProtKB-SubCell"/>
</dbReference>
<dbReference type="SUPFAM" id="SSF89392">
    <property type="entry name" value="Prokaryotic lipoproteins and lipoprotein localization factors"/>
    <property type="match status" value="1"/>
</dbReference>
<sequence length="215" mass="23213">MSGTTAGQQVNGEVSMRLKPAVGMAMKMANPEKPGENVEIRLVDGAMYMGAEAKWLKFDLKSLDAKAGKSLDSLAKGGNSAENPGDRANELLEAKDLKKAGEETIDGQKTTHLAGTVTLEQMKAAAASAAPEVRERREKSVKQLETMGVQSLTMDMWIGDNDRTKQFRMRGDSAQGPLDMTIKFTDYNQPVEITAPPADQVIDLAELSKRAKDAA</sequence>
<name>A0A5P2DEH3_STRVZ</name>
<protein>
    <recommendedName>
        <fullName evidence="6">DUF1396 domain-containing protein</fullName>
    </recommendedName>
</protein>
<evidence type="ECO:0000313" key="4">
    <source>
        <dbReference type="EMBL" id="QES52518.1"/>
    </source>
</evidence>
<keyword evidence="3" id="KW-0472">Membrane</keyword>
<accession>A0A5P2DEH3</accession>
<evidence type="ECO:0008006" key="6">
    <source>
        <dbReference type="Google" id="ProtNLM"/>
    </source>
</evidence>
<proteinExistence type="inferred from homology"/>
<reference evidence="4 5" key="1">
    <citation type="submission" date="2018-05" db="EMBL/GenBank/DDBJ databases">
        <title>Streptomyces venezuelae.</title>
        <authorList>
            <person name="Kim W."/>
            <person name="Lee N."/>
            <person name="Cho B.-K."/>
        </authorList>
    </citation>
    <scope>NUCLEOTIDE SEQUENCE [LARGE SCALE GENOMIC DNA]</scope>
    <source>
        <strain evidence="4 5">ATCC 21782</strain>
    </source>
</reference>
<dbReference type="OrthoDB" id="3369896at2"/>
<dbReference type="Pfam" id="PF07161">
    <property type="entry name" value="LppX_LprAFG"/>
    <property type="match status" value="1"/>
</dbReference>
<dbReference type="EMBL" id="CP029190">
    <property type="protein sequence ID" value="QES52518.1"/>
    <property type="molecule type" value="Genomic_DNA"/>
</dbReference>
<comment type="subcellular location">
    <subcellularLocation>
        <location evidence="1">Cell envelope</location>
    </subcellularLocation>
</comment>
<comment type="similarity">
    <text evidence="2">Belongs to the LppX/LprAFG lipoprotein family.</text>
</comment>
<dbReference type="AlphaFoldDB" id="A0A5P2DEH3"/>